<gene>
    <name evidence="2" type="primary">LOC115209203</name>
</gene>
<proteinExistence type="predicted"/>
<dbReference type="PANTHER" id="PTHR46060">
    <property type="entry name" value="MARINER MOS1 TRANSPOSASE-LIKE PROTEIN"/>
    <property type="match status" value="1"/>
</dbReference>
<dbReference type="InterPro" id="IPR052709">
    <property type="entry name" value="Transposase-MT_Hybrid"/>
</dbReference>
<evidence type="ECO:0000313" key="1">
    <source>
        <dbReference type="Proteomes" id="UP000515154"/>
    </source>
</evidence>
<keyword evidence="1" id="KW-1185">Reference proteome</keyword>
<reference evidence="2" key="1">
    <citation type="submission" date="2025-08" db="UniProtKB">
        <authorList>
            <consortium name="RefSeq"/>
        </authorList>
    </citation>
    <scope>IDENTIFICATION</scope>
</reference>
<sequence>MQISDQVLIHERSHTKSDEMKDVYGHDASSYAVDKHWYHQFKCGRTSMETAPIRGRPHSVSESDTIHKVEATILEDQEVKISVGFQKRIIDDHLHIRKLLSARCIPWILTPFQMQERVNCFQVLLAMCQENKEDFFGRLIIQNETWLR</sequence>
<protein>
    <submittedName>
        <fullName evidence="2">Uncharacterized protein LOC115209203</fullName>
    </submittedName>
</protein>
<dbReference type="Proteomes" id="UP000515154">
    <property type="component" value="Linkage group LG3"/>
</dbReference>
<dbReference type="PANTHER" id="PTHR46060:SF1">
    <property type="entry name" value="MARINER MOS1 TRANSPOSASE-LIKE PROTEIN"/>
    <property type="match status" value="1"/>
</dbReference>
<name>A0A6P7S516_9MOLL</name>
<dbReference type="RefSeq" id="XP_029633314.1">
    <property type="nucleotide sequence ID" value="XM_029777454.1"/>
</dbReference>
<dbReference type="KEGG" id="osn:115209203"/>
<accession>A0A6P7S516</accession>
<evidence type="ECO:0000313" key="2">
    <source>
        <dbReference type="RefSeq" id="XP_029633314.1"/>
    </source>
</evidence>
<dbReference type="AlphaFoldDB" id="A0A6P7S516"/>
<organism evidence="1 2">
    <name type="scientific">Octopus sinensis</name>
    <name type="common">East Asian common octopus</name>
    <dbReference type="NCBI Taxonomy" id="2607531"/>
    <lineage>
        <taxon>Eukaryota</taxon>
        <taxon>Metazoa</taxon>
        <taxon>Spiralia</taxon>
        <taxon>Lophotrochozoa</taxon>
        <taxon>Mollusca</taxon>
        <taxon>Cephalopoda</taxon>
        <taxon>Coleoidea</taxon>
        <taxon>Octopodiformes</taxon>
        <taxon>Octopoda</taxon>
        <taxon>Incirrata</taxon>
        <taxon>Octopodidae</taxon>
        <taxon>Octopus</taxon>
    </lineage>
</organism>